<dbReference type="Proteomes" id="UP001221838">
    <property type="component" value="Unassembled WGS sequence"/>
</dbReference>
<sequence>MAPPLVDERGVIRFTTLSNERRGAMSKYESKQQVAPGAIRVETAATVQGPAATTIFVEVEEAKLGQIGDGANSAERAVAMVPRTLAGKQQWQEEELRHSGGRLTEDERVLKTFNATISGPVDAHDSGVAVKVETPAGTVWANEKNKPLATRDADKELPAKSKA</sequence>
<dbReference type="RefSeq" id="WP_272143815.1">
    <property type="nucleotide sequence ID" value="NZ_JAQNDM010000002.1"/>
</dbReference>
<name>A0ABT5DMB4_9BACT</name>
<evidence type="ECO:0000256" key="1">
    <source>
        <dbReference type="SAM" id="MobiDB-lite"/>
    </source>
</evidence>
<keyword evidence="3" id="KW-1185">Reference proteome</keyword>
<dbReference type="EMBL" id="JAQNDM010000002">
    <property type="protein sequence ID" value="MDC0713507.1"/>
    <property type="molecule type" value="Genomic_DNA"/>
</dbReference>
<reference evidence="2 3" key="1">
    <citation type="submission" date="2022-11" db="EMBL/GenBank/DDBJ databases">
        <title>Minimal conservation of predation-associated metabolite biosynthetic gene clusters underscores biosynthetic potential of Myxococcota including descriptions for ten novel species: Archangium lansinium sp. nov., Myxococcus landrumus sp. nov., Nannocystis bai.</title>
        <authorList>
            <person name="Ahearne A."/>
            <person name="Stevens C."/>
            <person name="Dowd S."/>
        </authorList>
    </citation>
    <scope>NUCLEOTIDE SEQUENCE [LARGE SCALE GENOMIC DNA]</scope>
    <source>
        <strain evidence="2 3">NCWAL01</strain>
    </source>
</reference>
<proteinExistence type="predicted"/>
<comment type="caution">
    <text evidence="2">The sequence shown here is derived from an EMBL/GenBank/DDBJ whole genome shotgun (WGS) entry which is preliminary data.</text>
</comment>
<feature type="region of interest" description="Disordered" evidence="1">
    <location>
        <begin position="141"/>
        <end position="163"/>
    </location>
</feature>
<gene>
    <name evidence="2" type="ORF">POL68_33895</name>
</gene>
<organism evidence="2 3">
    <name type="scientific">Stigmatella ashevillensis</name>
    <dbReference type="NCBI Taxonomy" id="2995309"/>
    <lineage>
        <taxon>Bacteria</taxon>
        <taxon>Pseudomonadati</taxon>
        <taxon>Myxococcota</taxon>
        <taxon>Myxococcia</taxon>
        <taxon>Myxococcales</taxon>
        <taxon>Cystobacterineae</taxon>
        <taxon>Archangiaceae</taxon>
        <taxon>Stigmatella</taxon>
    </lineage>
</organism>
<evidence type="ECO:0000313" key="3">
    <source>
        <dbReference type="Proteomes" id="UP001221838"/>
    </source>
</evidence>
<evidence type="ECO:0000313" key="2">
    <source>
        <dbReference type="EMBL" id="MDC0713507.1"/>
    </source>
</evidence>
<protein>
    <submittedName>
        <fullName evidence="2">Uncharacterized protein</fullName>
    </submittedName>
</protein>
<feature type="compositionally biased region" description="Basic and acidic residues" evidence="1">
    <location>
        <begin position="143"/>
        <end position="163"/>
    </location>
</feature>
<accession>A0ABT5DMB4</accession>